<organism evidence="1 2">
    <name type="scientific">Wenyingzhuangia gilva</name>
    <dbReference type="NCBI Taxonomy" id="3057677"/>
    <lineage>
        <taxon>Bacteria</taxon>
        <taxon>Pseudomonadati</taxon>
        <taxon>Bacteroidota</taxon>
        <taxon>Flavobacteriia</taxon>
        <taxon>Flavobacteriales</taxon>
        <taxon>Flavobacteriaceae</taxon>
        <taxon>Wenyingzhuangia</taxon>
    </lineage>
</organism>
<evidence type="ECO:0008006" key="3">
    <source>
        <dbReference type="Google" id="ProtNLM"/>
    </source>
</evidence>
<comment type="caution">
    <text evidence="1">The sequence shown here is derived from an EMBL/GenBank/DDBJ whole genome shotgun (WGS) entry which is preliminary data.</text>
</comment>
<evidence type="ECO:0000313" key="2">
    <source>
        <dbReference type="Proteomes" id="UP001168642"/>
    </source>
</evidence>
<evidence type="ECO:0000313" key="1">
    <source>
        <dbReference type="EMBL" id="MDO3694864.1"/>
    </source>
</evidence>
<protein>
    <recommendedName>
        <fullName evidence="3">Secretion system C-terminal sorting domain-containing protein</fullName>
    </recommendedName>
</protein>
<reference evidence="1" key="1">
    <citation type="submission" date="2023-07" db="EMBL/GenBank/DDBJ databases">
        <title>Wenyingzhuangia sp. chi5 genome sequencing and assembly.</title>
        <authorList>
            <person name="Park S."/>
        </authorList>
    </citation>
    <scope>NUCLEOTIDE SEQUENCE</scope>
    <source>
        <strain evidence="1">Chi5</strain>
    </source>
</reference>
<name>A0ABT8VSA8_9FLAO</name>
<dbReference type="PROSITE" id="PS51257">
    <property type="entry name" value="PROKAR_LIPOPROTEIN"/>
    <property type="match status" value="1"/>
</dbReference>
<dbReference type="EMBL" id="JAUMIT010000003">
    <property type="protein sequence ID" value="MDO3694864.1"/>
    <property type="molecule type" value="Genomic_DNA"/>
</dbReference>
<keyword evidence="2" id="KW-1185">Reference proteome</keyword>
<sequence length="166" mass="19547">MKKNRIFIYSIILIGIISCKKDNDDFGINNSSLDFQMNDFSQFEKKLFDSLDFNKTNTYENLLNENKPIEDDEGNLSIVDINYDIILYPNPFQDIVNLSFSYPRSIINTIIVNNKYEKIIESRSLKNLKVAYHLTDKPSGFYRLYFVLQDSNYNILEYGKVNIHKK</sequence>
<proteinExistence type="predicted"/>
<dbReference type="Proteomes" id="UP001168642">
    <property type="component" value="Unassembled WGS sequence"/>
</dbReference>
<gene>
    <name evidence="1" type="ORF">QVZ41_08410</name>
</gene>
<accession>A0ABT8VSA8</accession>
<dbReference type="RefSeq" id="WP_302884117.1">
    <property type="nucleotide sequence ID" value="NZ_JAUMIT010000003.1"/>
</dbReference>